<protein>
    <submittedName>
        <fullName evidence="1">Uncharacterized protein</fullName>
    </submittedName>
</protein>
<gene>
    <name evidence="1" type="ORF">GALL_495850</name>
</gene>
<dbReference type="AlphaFoldDB" id="A0A1J5PC73"/>
<comment type="caution">
    <text evidence="1">The sequence shown here is derived from an EMBL/GenBank/DDBJ whole genome shotgun (WGS) entry which is preliminary data.</text>
</comment>
<evidence type="ECO:0000313" key="1">
    <source>
        <dbReference type="EMBL" id="OIQ68818.1"/>
    </source>
</evidence>
<sequence length="84" mass="8960">MIASSTTRPIARTIASKVSKLIEYPSICMMKNVPISDSGIATTGTKMALKLPRNRKITTVTITSASTSVLTTSVIDELMKAVES</sequence>
<dbReference type="EMBL" id="MLJW01005088">
    <property type="protein sequence ID" value="OIQ68818.1"/>
    <property type="molecule type" value="Genomic_DNA"/>
</dbReference>
<name>A0A1J5PC73_9ZZZZ</name>
<organism evidence="1">
    <name type="scientific">mine drainage metagenome</name>
    <dbReference type="NCBI Taxonomy" id="410659"/>
    <lineage>
        <taxon>unclassified sequences</taxon>
        <taxon>metagenomes</taxon>
        <taxon>ecological metagenomes</taxon>
    </lineage>
</organism>
<proteinExistence type="predicted"/>
<reference evidence="1" key="1">
    <citation type="submission" date="2016-10" db="EMBL/GenBank/DDBJ databases">
        <title>Sequence of Gallionella enrichment culture.</title>
        <authorList>
            <person name="Poehlein A."/>
            <person name="Muehling M."/>
            <person name="Daniel R."/>
        </authorList>
    </citation>
    <scope>NUCLEOTIDE SEQUENCE</scope>
</reference>
<accession>A0A1J5PC73</accession>